<proteinExistence type="predicted"/>
<dbReference type="Proteomes" id="UP001652620">
    <property type="component" value="Chromosome 2"/>
</dbReference>
<keyword evidence="2" id="KW-0732">Signal</keyword>
<organism evidence="3 4">
    <name type="scientific">Bactrocera dorsalis</name>
    <name type="common">Oriental fruit fly</name>
    <name type="synonym">Dacus dorsalis</name>
    <dbReference type="NCBI Taxonomy" id="27457"/>
    <lineage>
        <taxon>Eukaryota</taxon>
        <taxon>Metazoa</taxon>
        <taxon>Ecdysozoa</taxon>
        <taxon>Arthropoda</taxon>
        <taxon>Hexapoda</taxon>
        <taxon>Insecta</taxon>
        <taxon>Pterygota</taxon>
        <taxon>Neoptera</taxon>
        <taxon>Endopterygota</taxon>
        <taxon>Diptera</taxon>
        <taxon>Brachycera</taxon>
        <taxon>Muscomorpha</taxon>
        <taxon>Tephritoidea</taxon>
        <taxon>Tephritidae</taxon>
        <taxon>Bactrocera</taxon>
        <taxon>Bactrocera</taxon>
    </lineage>
</organism>
<feature type="signal peptide" evidence="2">
    <location>
        <begin position="1"/>
        <end position="24"/>
    </location>
</feature>
<feature type="region of interest" description="Disordered" evidence="1">
    <location>
        <begin position="46"/>
        <end position="125"/>
    </location>
</feature>
<evidence type="ECO:0000256" key="2">
    <source>
        <dbReference type="SAM" id="SignalP"/>
    </source>
</evidence>
<keyword evidence="3" id="KW-1185">Reference proteome</keyword>
<gene>
    <name evidence="4" type="primary">LOC125776233</name>
</gene>
<feature type="compositionally biased region" description="Low complexity" evidence="1">
    <location>
        <begin position="63"/>
        <end position="107"/>
    </location>
</feature>
<feature type="chain" id="PRO_5046336977" evidence="2">
    <location>
        <begin position="25"/>
        <end position="206"/>
    </location>
</feature>
<protein>
    <submittedName>
        <fullName evidence="4">Nuclear transcription factor Y subunit gamma-like</fullName>
    </submittedName>
</protein>
<evidence type="ECO:0000313" key="3">
    <source>
        <dbReference type="Proteomes" id="UP001652620"/>
    </source>
</evidence>
<sequence length="206" mass="22211">MKVSTVSIVMAIICILSSWPSAESGDTIAIAANNSTAIAVNEGSDATGPKVVVPNPSKPQPSTPQLSTPQISTPQPSTPQLSTPQLSTPQPSTPSNAGSSSGNNGENPESDKIKTTTMSDSEWREEFERRQDEIYEEMKRNEADRDISTLMKRIQQALQRGLCESKIAELNVAMKILMKASGNYDSSVKRAAYNEALDILTRVLNG</sequence>
<reference evidence="4" key="2">
    <citation type="submission" date="2025-08" db="UniProtKB">
        <authorList>
            <consortium name="RefSeq"/>
        </authorList>
    </citation>
    <scope>IDENTIFICATION</scope>
    <source>
        <tissue evidence="4">Adult</tissue>
    </source>
</reference>
<dbReference type="GeneID" id="125776233"/>
<name>A0ABM3J2C4_BACDO</name>
<reference evidence="3" key="1">
    <citation type="submission" date="2025-05" db="UniProtKB">
        <authorList>
            <consortium name="RefSeq"/>
        </authorList>
    </citation>
    <scope>NUCLEOTIDE SEQUENCE [LARGE SCALE GENOMIC DNA]</scope>
</reference>
<evidence type="ECO:0000256" key="1">
    <source>
        <dbReference type="SAM" id="MobiDB-lite"/>
    </source>
</evidence>
<accession>A0ABM3J2C4</accession>
<dbReference type="RefSeq" id="XP_049303378.1">
    <property type="nucleotide sequence ID" value="XM_049447421.1"/>
</dbReference>
<evidence type="ECO:0000313" key="4">
    <source>
        <dbReference type="RefSeq" id="XP_049303378.1"/>
    </source>
</evidence>